<gene>
    <name evidence="1" type="ORF">LCGC14_0972480</name>
</gene>
<sequence>MKIIFLDIDGVLNTVQTLQRCDGFIGMSPILVKRFNKLVKDTGAEVVLSSTWRLAKNWRKVMAKNGLDMKFLDRTVRLNAIRGEEIQEWLDRHDVEKYVILDDDTDMLPDQIHFKTDFQKDGLTEDICKKVKQLLLDI</sequence>
<reference evidence="1" key="1">
    <citation type="journal article" date="2015" name="Nature">
        <title>Complex archaea that bridge the gap between prokaryotes and eukaryotes.</title>
        <authorList>
            <person name="Spang A."/>
            <person name="Saw J.H."/>
            <person name="Jorgensen S.L."/>
            <person name="Zaremba-Niedzwiedzka K."/>
            <person name="Martijn J."/>
            <person name="Lind A.E."/>
            <person name="van Eijk R."/>
            <person name="Schleper C."/>
            <person name="Guy L."/>
            <person name="Ettema T.J."/>
        </authorList>
    </citation>
    <scope>NUCLEOTIDE SEQUENCE</scope>
</reference>
<proteinExistence type="predicted"/>
<dbReference type="AlphaFoldDB" id="A0A0F9QUH2"/>
<comment type="caution">
    <text evidence="1">The sequence shown here is derived from an EMBL/GenBank/DDBJ whole genome shotgun (WGS) entry which is preliminary data.</text>
</comment>
<organism evidence="1">
    <name type="scientific">marine sediment metagenome</name>
    <dbReference type="NCBI Taxonomy" id="412755"/>
    <lineage>
        <taxon>unclassified sequences</taxon>
        <taxon>metagenomes</taxon>
        <taxon>ecological metagenomes</taxon>
    </lineage>
</organism>
<dbReference type="EMBL" id="LAZR01003581">
    <property type="protein sequence ID" value="KKN16786.1"/>
    <property type="molecule type" value="Genomic_DNA"/>
</dbReference>
<protein>
    <recommendedName>
        <fullName evidence="2">FCP1 homology domain-containing protein</fullName>
    </recommendedName>
</protein>
<evidence type="ECO:0008006" key="2">
    <source>
        <dbReference type="Google" id="ProtNLM"/>
    </source>
</evidence>
<dbReference type="Pfam" id="PF18143">
    <property type="entry name" value="HAD_SAK_2"/>
    <property type="match status" value="1"/>
</dbReference>
<name>A0A0F9QUH2_9ZZZZ</name>
<evidence type="ECO:0000313" key="1">
    <source>
        <dbReference type="EMBL" id="KKN16786.1"/>
    </source>
</evidence>
<accession>A0A0F9QUH2</accession>